<dbReference type="HOGENOM" id="CLU_1573221_0_0_1"/>
<dbReference type="AlphaFoldDB" id="A0A0E0PLC4"/>
<proteinExistence type="predicted"/>
<protein>
    <submittedName>
        <fullName evidence="2">Uncharacterized protein</fullName>
    </submittedName>
</protein>
<evidence type="ECO:0000313" key="2">
    <source>
        <dbReference type="EnsemblPlants" id="ORUFI05G14410.1"/>
    </source>
</evidence>
<reference evidence="3" key="1">
    <citation type="submission" date="2013-06" db="EMBL/GenBank/DDBJ databases">
        <authorList>
            <person name="Zhao Q."/>
        </authorList>
    </citation>
    <scope>NUCLEOTIDE SEQUENCE</scope>
    <source>
        <strain evidence="3">cv. W1943</strain>
    </source>
</reference>
<sequence length="170" mass="18484">MPLALSPALRATRAGESGSIELGRSSTQRRWGEKATDKHRRRRLCPDGMHDCGGGKRPIGVPVLVLLAPGADPAAAVGGRREEVGCQEEDEQEPHGSDLIGERVKRYALKAQLANSAWPIRHQLFGYSALGIGLDTRRWGWLTAIEGLRRRRRGASGHEVRRAHGATTAA</sequence>
<evidence type="ECO:0000256" key="1">
    <source>
        <dbReference type="SAM" id="MobiDB-lite"/>
    </source>
</evidence>
<dbReference type="EnsemblPlants" id="ORUFI05G14410.1">
    <property type="protein sequence ID" value="ORUFI05G14410.1"/>
    <property type="gene ID" value="ORUFI05G14410"/>
</dbReference>
<accession>A0A0E0PLC4</accession>
<feature type="region of interest" description="Disordered" evidence="1">
    <location>
        <begin position="1"/>
        <end position="39"/>
    </location>
</feature>
<organism evidence="2 3">
    <name type="scientific">Oryza rufipogon</name>
    <name type="common">Brownbeard rice</name>
    <name type="synonym">Asian wild rice</name>
    <dbReference type="NCBI Taxonomy" id="4529"/>
    <lineage>
        <taxon>Eukaryota</taxon>
        <taxon>Viridiplantae</taxon>
        <taxon>Streptophyta</taxon>
        <taxon>Embryophyta</taxon>
        <taxon>Tracheophyta</taxon>
        <taxon>Spermatophyta</taxon>
        <taxon>Magnoliopsida</taxon>
        <taxon>Liliopsida</taxon>
        <taxon>Poales</taxon>
        <taxon>Poaceae</taxon>
        <taxon>BOP clade</taxon>
        <taxon>Oryzoideae</taxon>
        <taxon>Oryzeae</taxon>
        <taxon>Oryzinae</taxon>
        <taxon>Oryza</taxon>
    </lineage>
</organism>
<name>A0A0E0PLC4_ORYRU</name>
<evidence type="ECO:0000313" key="3">
    <source>
        <dbReference type="Proteomes" id="UP000008022"/>
    </source>
</evidence>
<reference evidence="2" key="2">
    <citation type="submission" date="2015-06" db="UniProtKB">
        <authorList>
            <consortium name="EnsemblPlants"/>
        </authorList>
    </citation>
    <scope>IDENTIFICATION</scope>
</reference>
<keyword evidence="3" id="KW-1185">Reference proteome</keyword>
<dbReference type="Proteomes" id="UP000008022">
    <property type="component" value="Unassembled WGS sequence"/>
</dbReference>
<dbReference type="Gramene" id="ORUFI05G14410.1">
    <property type="protein sequence ID" value="ORUFI05G14410.1"/>
    <property type="gene ID" value="ORUFI05G14410"/>
</dbReference>